<sequence length="186" mass="21443">MQQALFILLGALAVLVLGFFIFSLYLPSRVRVQRSLVTEAPASIIFPYVNALRKWPEWSPWHAYDPAMELKYTVTDTGAGAGYVWRSRHRNVGKGSLFIMESRPNEYLATEMNFMRQGSAKSWFRFEPVADGTRITWGMEADMGQNPMRRLMGRMMDKWVGPDFEKGLTNLKRVCEAAMKKERINH</sequence>
<dbReference type="InterPro" id="IPR019587">
    <property type="entry name" value="Polyketide_cyclase/dehydratase"/>
</dbReference>
<dbReference type="SUPFAM" id="SSF55961">
    <property type="entry name" value="Bet v1-like"/>
    <property type="match status" value="1"/>
</dbReference>
<protein>
    <recommendedName>
        <fullName evidence="4">Polyketide cyclase</fullName>
    </recommendedName>
</protein>
<keyword evidence="3" id="KW-1185">Reference proteome</keyword>
<dbReference type="Pfam" id="PF10604">
    <property type="entry name" value="Polyketide_cyc2"/>
    <property type="match status" value="1"/>
</dbReference>
<dbReference type="OrthoDB" id="9807923at2"/>
<proteinExistence type="predicted"/>
<dbReference type="EMBL" id="RPDH01000003">
    <property type="protein sequence ID" value="RPE05662.1"/>
    <property type="molecule type" value="Genomic_DNA"/>
</dbReference>
<dbReference type="AlphaFoldDB" id="A0A3N4PAH9"/>
<evidence type="ECO:0000313" key="3">
    <source>
        <dbReference type="Proteomes" id="UP000278351"/>
    </source>
</evidence>
<feature type="transmembrane region" description="Helical" evidence="1">
    <location>
        <begin position="6"/>
        <end position="26"/>
    </location>
</feature>
<reference evidence="2 3" key="1">
    <citation type="submission" date="2018-11" db="EMBL/GenBank/DDBJ databases">
        <title>Chitinophaga lutea sp.nov., isolate from arsenic contaminated soil.</title>
        <authorList>
            <person name="Zong Y."/>
        </authorList>
    </citation>
    <scope>NUCLEOTIDE SEQUENCE [LARGE SCALE GENOMIC DNA]</scope>
    <source>
        <strain evidence="2 3">ZY74</strain>
    </source>
</reference>
<dbReference type="Proteomes" id="UP000278351">
    <property type="component" value="Unassembled WGS sequence"/>
</dbReference>
<evidence type="ECO:0000256" key="1">
    <source>
        <dbReference type="SAM" id="Phobius"/>
    </source>
</evidence>
<accession>A0A3N4PAH9</accession>
<evidence type="ECO:0008006" key="4">
    <source>
        <dbReference type="Google" id="ProtNLM"/>
    </source>
</evidence>
<keyword evidence="1" id="KW-1133">Transmembrane helix</keyword>
<dbReference type="CDD" id="cd07818">
    <property type="entry name" value="SRPBCC_1"/>
    <property type="match status" value="1"/>
</dbReference>
<keyword evidence="1" id="KW-0812">Transmembrane</keyword>
<dbReference type="InterPro" id="IPR023393">
    <property type="entry name" value="START-like_dom_sf"/>
</dbReference>
<dbReference type="RefSeq" id="WP_123849310.1">
    <property type="nucleotide sequence ID" value="NZ_RPDH01000003.1"/>
</dbReference>
<keyword evidence="1" id="KW-0472">Membrane</keyword>
<gene>
    <name evidence="2" type="ORF">EGT74_25140</name>
</gene>
<organism evidence="2 3">
    <name type="scientific">Chitinophaga lutea</name>
    <dbReference type="NCBI Taxonomy" id="2488634"/>
    <lineage>
        <taxon>Bacteria</taxon>
        <taxon>Pseudomonadati</taxon>
        <taxon>Bacteroidota</taxon>
        <taxon>Chitinophagia</taxon>
        <taxon>Chitinophagales</taxon>
        <taxon>Chitinophagaceae</taxon>
        <taxon>Chitinophaga</taxon>
    </lineage>
</organism>
<evidence type="ECO:0000313" key="2">
    <source>
        <dbReference type="EMBL" id="RPE05662.1"/>
    </source>
</evidence>
<comment type="caution">
    <text evidence="2">The sequence shown here is derived from an EMBL/GenBank/DDBJ whole genome shotgun (WGS) entry which is preliminary data.</text>
</comment>
<dbReference type="Gene3D" id="3.30.530.20">
    <property type="match status" value="1"/>
</dbReference>
<name>A0A3N4PAH9_9BACT</name>